<feature type="compositionally biased region" description="Low complexity" evidence="1">
    <location>
        <begin position="315"/>
        <end position="327"/>
    </location>
</feature>
<feature type="region of interest" description="Disordered" evidence="1">
    <location>
        <begin position="180"/>
        <end position="240"/>
    </location>
</feature>
<evidence type="ECO:0000259" key="3">
    <source>
        <dbReference type="Pfam" id="PF08291"/>
    </source>
</evidence>
<dbReference type="Gene3D" id="3.30.1380.10">
    <property type="match status" value="1"/>
</dbReference>
<sequence>MLRIPISLLAGIAFLFVLLTLSVAYAQGTNCRTATAAEIAAGALPGRPVCDSDRTAGLTNDAGQAKAYLASIARDLRNSKAPPTSGGRIDKLNNAFATCAAKFLQAFARAHGPIYVVSAFRCGPNSPAHIQCDRTENARAGGATRSNHQLGLAMDVNPASNNYVQLHAFARSNPQFGVGFPLGMGDRPHMEPTNKRSPSCSGVAGTPVAAPSNAPASSRPVGQATPIASAAPSADAGSNQPQIQMNTAECFTSLNPPTIAQPGTVLQSQCLTNASGQPTQPPPQSAAPSQPSLPAQPSQGAQPVSSAQPSISAQPTLPLPTISSETTPISSLLNTNTLVPGSQSATNTQPKATSSFNLIEQYINPVSNLIDIGKVVPINLNPNVIDVAIGLSPSSTSSQSVLTASGTVVAQGPLQQQTFTSGDLANNYVAPPRAQNTFLLRLLDTMQGVLIYASNYLKPFGGVPGHAGLLE</sequence>
<feature type="signal peptide" evidence="2">
    <location>
        <begin position="1"/>
        <end position="26"/>
    </location>
</feature>
<dbReference type="EMBL" id="MFKV01000031">
    <property type="protein sequence ID" value="OGG49475.1"/>
    <property type="molecule type" value="Genomic_DNA"/>
</dbReference>
<feature type="compositionally biased region" description="Low complexity" evidence="1">
    <location>
        <begin position="207"/>
        <end position="220"/>
    </location>
</feature>
<reference evidence="4 5" key="1">
    <citation type="journal article" date="2016" name="Nat. Commun.">
        <title>Thousands of microbial genomes shed light on interconnected biogeochemical processes in an aquifer system.</title>
        <authorList>
            <person name="Anantharaman K."/>
            <person name="Brown C.T."/>
            <person name="Hug L.A."/>
            <person name="Sharon I."/>
            <person name="Castelle C.J."/>
            <person name="Probst A.J."/>
            <person name="Thomas B.C."/>
            <person name="Singh A."/>
            <person name="Wilkins M.J."/>
            <person name="Karaoz U."/>
            <person name="Brodie E.L."/>
            <person name="Williams K.H."/>
            <person name="Hubbard S.S."/>
            <person name="Banfield J.F."/>
        </authorList>
    </citation>
    <scope>NUCLEOTIDE SEQUENCE [LARGE SCALE GENOMIC DNA]</scope>
</reference>
<gene>
    <name evidence="4" type="ORF">A2763_04085</name>
</gene>
<feature type="compositionally biased region" description="Low complexity" evidence="1">
    <location>
        <begin position="286"/>
        <end position="303"/>
    </location>
</feature>
<evidence type="ECO:0000313" key="4">
    <source>
        <dbReference type="EMBL" id="OGG49475.1"/>
    </source>
</evidence>
<feature type="compositionally biased region" description="Polar residues" evidence="1">
    <location>
        <begin position="304"/>
        <end position="314"/>
    </location>
</feature>
<evidence type="ECO:0000256" key="1">
    <source>
        <dbReference type="SAM" id="MobiDB-lite"/>
    </source>
</evidence>
<accession>A0A1F6CK02</accession>
<dbReference type="InterPro" id="IPR013230">
    <property type="entry name" value="Peptidase_M15A_C"/>
</dbReference>
<evidence type="ECO:0000313" key="5">
    <source>
        <dbReference type="Proteomes" id="UP000178370"/>
    </source>
</evidence>
<name>A0A1F6CK02_9BACT</name>
<proteinExistence type="predicted"/>
<dbReference type="STRING" id="1798482.A2763_04085"/>
<dbReference type="Proteomes" id="UP000178370">
    <property type="component" value="Unassembled WGS sequence"/>
</dbReference>
<dbReference type="InterPro" id="IPR009045">
    <property type="entry name" value="Zn_M74/Hedgehog-like"/>
</dbReference>
<dbReference type="AlphaFoldDB" id="A0A1F6CK02"/>
<dbReference type="Pfam" id="PF08291">
    <property type="entry name" value="Peptidase_M15_3"/>
    <property type="match status" value="1"/>
</dbReference>
<evidence type="ECO:0000256" key="2">
    <source>
        <dbReference type="SAM" id="SignalP"/>
    </source>
</evidence>
<organism evidence="4 5">
    <name type="scientific">Candidatus Kaiserbacteria bacterium RIFCSPHIGHO2_01_FULL_54_36</name>
    <dbReference type="NCBI Taxonomy" id="1798482"/>
    <lineage>
        <taxon>Bacteria</taxon>
        <taxon>Candidatus Kaiseribacteriota</taxon>
    </lineage>
</organism>
<feature type="chain" id="PRO_5009523412" description="Peptidase M15A C-terminal domain-containing protein" evidence="2">
    <location>
        <begin position="27"/>
        <end position="471"/>
    </location>
</feature>
<dbReference type="SUPFAM" id="SSF55166">
    <property type="entry name" value="Hedgehog/DD-peptidase"/>
    <property type="match status" value="1"/>
</dbReference>
<feature type="domain" description="Peptidase M15A C-terminal" evidence="3">
    <location>
        <begin position="101"/>
        <end position="181"/>
    </location>
</feature>
<protein>
    <recommendedName>
        <fullName evidence="3">Peptidase M15A C-terminal domain-containing protein</fullName>
    </recommendedName>
</protein>
<keyword evidence="2" id="KW-0732">Signal</keyword>
<feature type="region of interest" description="Disordered" evidence="1">
    <location>
        <begin position="272"/>
        <end position="327"/>
    </location>
</feature>
<comment type="caution">
    <text evidence="4">The sequence shown here is derived from an EMBL/GenBank/DDBJ whole genome shotgun (WGS) entry which is preliminary data.</text>
</comment>